<dbReference type="Proteomes" id="UP000735302">
    <property type="component" value="Unassembled WGS sequence"/>
</dbReference>
<gene>
    <name evidence="2" type="ORF">PoB_006187700</name>
</gene>
<evidence type="ECO:0000313" key="2">
    <source>
        <dbReference type="EMBL" id="GFO35372.1"/>
    </source>
</evidence>
<organism evidence="2 3">
    <name type="scientific">Plakobranchus ocellatus</name>
    <dbReference type="NCBI Taxonomy" id="259542"/>
    <lineage>
        <taxon>Eukaryota</taxon>
        <taxon>Metazoa</taxon>
        <taxon>Spiralia</taxon>
        <taxon>Lophotrochozoa</taxon>
        <taxon>Mollusca</taxon>
        <taxon>Gastropoda</taxon>
        <taxon>Heterobranchia</taxon>
        <taxon>Euthyneura</taxon>
        <taxon>Panpulmonata</taxon>
        <taxon>Sacoglossa</taxon>
        <taxon>Placobranchoidea</taxon>
        <taxon>Plakobranchidae</taxon>
        <taxon>Plakobranchus</taxon>
    </lineage>
</organism>
<evidence type="ECO:0000313" key="3">
    <source>
        <dbReference type="Proteomes" id="UP000735302"/>
    </source>
</evidence>
<dbReference type="EMBL" id="BLXT01006999">
    <property type="protein sequence ID" value="GFO35372.1"/>
    <property type="molecule type" value="Genomic_DNA"/>
</dbReference>
<feature type="compositionally biased region" description="Basic and acidic residues" evidence="1">
    <location>
        <begin position="142"/>
        <end position="162"/>
    </location>
</feature>
<feature type="compositionally biased region" description="Polar residues" evidence="1">
    <location>
        <begin position="132"/>
        <end position="141"/>
    </location>
</feature>
<dbReference type="AlphaFoldDB" id="A0AAV4CTZ1"/>
<comment type="caution">
    <text evidence="2">The sequence shown here is derived from an EMBL/GenBank/DDBJ whole genome shotgun (WGS) entry which is preliminary data.</text>
</comment>
<sequence>MAVSHAGLDLAEEAFSSPTVATSDVIPATAIPPLQAVLVTEVVRFTGWPRIVRQLDAPVALLCGVLSSQIVRAQFRRGRFQDGLNCFVLATVADLCQDTLPEKKDNRWTKSGNQGQKEKTGADHKQDGWMTSGKQQAQNAEEGTRSEKMDDICRGLHPAVDE</sequence>
<accession>A0AAV4CTZ1</accession>
<feature type="compositionally biased region" description="Basic and acidic residues" evidence="1">
    <location>
        <begin position="116"/>
        <end position="127"/>
    </location>
</feature>
<feature type="region of interest" description="Disordered" evidence="1">
    <location>
        <begin position="102"/>
        <end position="162"/>
    </location>
</feature>
<reference evidence="2 3" key="1">
    <citation type="journal article" date="2021" name="Elife">
        <title>Chloroplast acquisition without the gene transfer in kleptoplastic sea slugs, Plakobranchus ocellatus.</title>
        <authorList>
            <person name="Maeda T."/>
            <person name="Takahashi S."/>
            <person name="Yoshida T."/>
            <person name="Shimamura S."/>
            <person name="Takaki Y."/>
            <person name="Nagai Y."/>
            <person name="Toyoda A."/>
            <person name="Suzuki Y."/>
            <person name="Arimoto A."/>
            <person name="Ishii H."/>
            <person name="Satoh N."/>
            <person name="Nishiyama T."/>
            <person name="Hasebe M."/>
            <person name="Maruyama T."/>
            <person name="Minagawa J."/>
            <person name="Obokata J."/>
            <person name="Shigenobu S."/>
        </authorList>
    </citation>
    <scope>NUCLEOTIDE SEQUENCE [LARGE SCALE GENOMIC DNA]</scope>
</reference>
<proteinExistence type="predicted"/>
<protein>
    <submittedName>
        <fullName evidence="2">Uncharacterized protein</fullName>
    </submittedName>
</protein>
<evidence type="ECO:0000256" key="1">
    <source>
        <dbReference type="SAM" id="MobiDB-lite"/>
    </source>
</evidence>
<name>A0AAV4CTZ1_9GAST</name>
<keyword evidence="3" id="KW-1185">Reference proteome</keyword>